<evidence type="ECO:0000313" key="2">
    <source>
        <dbReference type="Proteomes" id="UP000796880"/>
    </source>
</evidence>
<dbReference type="AlphaFoldDB" id="A0A8K0MM31"/>
<gene>
    <name evidence="1" type="ORF">FNV43_RR06757</name>
</gene>
<organism evidence="1 2">
    <name type="scientific">Rhamnella rubrinervis</name>
    <dbReference type="NCBI Taxonomy" id="2594499"/>
    <lineage>
        <taxon>Eukaryota</taxon>
        <taxon>Viridiplantae</taxon>
        <taxon>Streptophyta</taxon>
        <taxon>Embryophyta</taxon>
        <taxon>Tracheophyta</taxon>
        <taxon>Spermatophyta</taxon>
        <taxon>Magnoliopsida</taxon>
        <taxon>eudicotyledons</taxon>
        <taxon>Gunneridae</taxon>
        <taxon>Pentapetalae</taxon>
        <taxon>rosids</taxon>
        <taxon>fabids</taxon>
        <taxon>Rosales</taxon>
        <taxon>Rhamnaceae</taxon>
        <taxon>rhamnoid group</taxon>
        <taxon>Rhamneae</taxon>
        <taxon>Rhamnella</taxon>
    </lineage>
</organism>
<dbReference type="Proteomes" id="UP000796880">
    <property type="component" value="Unassembled WGS sequence"/>
</dbReference>
<evidence type="ECO:0000313" key="1">
    <source>
        <dbReference type="EMBL" id="KAF3450668.1"/>
    </source>
</evidence>
<protein>
    <recommendedName>
        <fullName evidence="3">Reverse transcriptase</fullName>
    </recommendedName>
</protein>
<dbReference type="EMBL" id="VOIH02000003">
    <property type="protein sequence ID" value="KAF3450668.1"/>
    <property type="molecule type" value="Genomic_DNA"/>
</dbReference>
<reference evidence="1" key="1">
    <citation type="submission" date="2020-03" db="EMBL/GenBank/DDBJ databases">
        <title>A high-quality chromosome-level genome assembly of a woody plant with both climbing and erect habits, Rhamnella rubrinervis.</title>
        <authorList>
            <person name="Lu Z."/>
            <person name="Yang Y."/>
            <person name="Zhu X."/>
            <person name="Sun Y."/>
        </authorList>
    </citation>
    <scope>NUCLEOTIDE SEQUENCE</scope>
    <source>
        <strain evidence="1">BYM</strain>
        <tissue evidence="1">Leaf</tissue>
    </source>
</reference>
<keyword evidence="2" id="KW-1185">Reference proteome</keyword>
<evidence type="ECO:0008006" key="3">
    <source>
        <dbReference type="Google" id="ProtNLM"/>
    </source>
</evidence>
<dbReference type="OrthoDB" id="1906820at2759"/>
<proteinExistence type="predicted"/>
<comment type="caution">
    <text evidence="1">The sequence shown here is derived from an EMBL/GenBank/DDBJ whole genome shotgun (WGS) entry which is preliminary data.</text>
</comment>
<name>A0A8K0MM31_9ROSA</name>
<accession>A0A8K0MM31</accession>
<sequence>MARRTSRAVRERGDIASSAGEEGDLWTKIWESKLDERLKIFPWRLLAGVFPLPKNLGENRNEKNHHGKRRFEDFVRLLNDGVANFMKVLDGLLGKRNKEEAKEIWEPPSINWLKANIDAASKEGLATFAFVLRDEYGAVIHLETKLLSASSLEADRIQSFSLGGWDTRYMTFGYRRTLLSKEWKLTWNAGSSNILTDIIAKWSLSCNSSFLFSSGDDFISITPNCLSAIIRQDKAEADLLL</sequence>